<dbReference type="GO" id="GO:0016705">
    <property type="term" value="F:oxidoreductase activity, acting on paired donors, with incorporation or reduction of molecular oxygen"/>
    <property type="evidence" value="ECO:0007669"/>
    <property type="project" value="InterPro"/>
</dbReference>
<dbReference type="Pfam" id="PF00296">
    <property type="entry name" value="Bac_luciferase"/>
    <property type="match status" value="1"/>
</dbReference>
<dbReference type="InterPro" id="IPR011251">
    <property type="entry name" value="Luciferase-like_dom"/>
</dbReference>
<evidence type="ECO:0000313" key="5">
    <source>
        <dbReference type="Proteomes" id="UP000295560"/>
    </source>
</evidence>
<keyword evidence="1" id="KW-0560">Oxidoreductase</keyword>
<proteinExistence type="predicted"/>
<dbReference type="SUPFAM" id="SSF51679">
    <property type="entry name" value="Bacterial luciferase-like"/>
    <property type="match status" value="1"/>
</dbReference>
<comment type="caution">
    <text evidence="4">The sequence shown here is derived from an EMBL/GenBank/DDBJ whole genome shotgun (WGS) entry which is preliminary data.</text>
</comment>
<dbReference type="GO" id="GO:0004497">
    <property type="term" value="F:monooxygenase activity"/>
    <property type="evidence" value="ECO:0007669"/>
    <property type="project" value="UniProtKB-KW"/>
</dbReference>
<feature type="domain" description="Luciferase-like" evidence="3">
    <location>
        <begin position="7"/>
        <end position="299"/>
    </location>
</feature>
<dbReference type="EMBL" id="SMFZ01000001">
    <property type="protein sequence ID" value="TCK26384.1"/>
    <property type="molecule type" value="Genomic_DNA"/>
</dbReference>
<accession>A0A4R1HUK4</accession>
<dbReference type="Proteomes" id="UP000295560">
    <property type="component" value="Unassembled WGS sequence"/>
</dbReference>
<organism evidence="4 5">
    <name type="scientific">Pseudonocardia endophytica</name>
    <dbReference type="NCBI Taxonomy" id="401976"/>
    <lineage>
        <taxon>Bacteria</taxon>
        <taxon>Bacillati</taxon>
        <taxon>Actinomycetota</taxon>
        <taxon>Actinomycetes</taxon>
        <taxon>Pseudonocardiales</taxon>
        <taxon>Pseudonocardiaceae</taxon>
        <taxon>Pseudonocardia</taxon>
    </lineage>
</organism>
<keyword evidence="2 4" id="KW-0503">Monooxygenase</keyword>
<keyword evidence="5" id="KW-1185">Reference proteome</keyword>
<evidence type="ECO:0000256" key="1">
    <source>
        <dbReference type="ARBA" id="ARBA00023002"/>
    </source>
</evidence>
<dbReference type="AlphaFoldDB" id="A0A4R1HUK4"/>
<name>A0A4R1HUK4_PSEEN</name>
<dbReference type="InterPro" id="IPR050766">
    <property type="entry name" value="Bact_Lucif_Oxidored"/>
</dbReference>
<reference evidence="4 5" key="1">
    <citation type="submission" date="2019-03" db="EMBL/GenBank/DDBJ databases">
        <title>Sequencing the genomes of 1000 actinobacteria strains.</title>
        <authorList>
            <person name="Klenk H.-P."/>
        </authorList>
    </citation>
    <scope>NUCLEOTIDE SEQUENCE [LARGE SCALE GENOMIC DNA]</scope>
    <source>
        <strain evidence="4 5">DSM 44969</strain>
    </source>
</reference>
<dbReference type="GO" id="GO:0005829">
    <property type="term" value="C:cytosol"/>
    <property type="evidence" value="ECO:0007669"/>
    <property type="project" value="TreeGrafter"/>
</dbReference>
<evidence type="ECO:0000256" key="2">
    <source>
        <dbReference type="ARBA" id="ARBA00023033"/>
    </source>
</evidence>
<evidence type="ECO:0000313" key="4">
    <source>
        <dbReference type="EMBL" id="TCK26384.1"/>
    </source>
</evidence>
<dbReference type="Gene3D" id="3.20.20.30">
    <property type="entry name" value="Luciferase-like domain"/>
    <property type="match status" value="1"/>
</dbReference>
<protein>
    <submittedName>
        <fullName evidence="4">Alkanesulfonate monooxygenase SsuD/methylene tetrahydromethanopterin reductase-like flavin-dependent oxidoreductase (Luciferase family)</fullName>
    </submittedName>
</protein>
<dbReference type="OrthoDB" id="7903015at2"/>
<dbReference type="RefSeq" id="WP_132423564.1">
    <property type="nucleotide sequence ID" value="NZ_SMFZ01000001.1"/>
</dbReference>
<dbReference type="PANTHER" id="PTHR30137:SF8">
    <property type="entry name" value="BLR5498 PROTEIN"/>
    <property type="match status" value="1"/>
</dbReference>
<gene>
    <name evidence="4" type="ORF">EV378_2218</name>
</gene>
<evidence type="ECO:0000259" key="3">
    <source>
        <dbReference type="Pfam" id="PF00296"/>
    </source>
</evidence>
<dbReference type="InterPro" id="IPR036661">
    <property type="entry name" value="Luciferase-like_sf"/>
</dbReference>
<sequence length="331" mass="35670">MSVGVLFTQGTVSGDPHIVLSEMLEQAEAADRLGFCAALTTEHTRSPEYFGSALPLAFAIAARTERVRVGTAIAIGPLYNPVRLAQDAAMLDQLSGGRAWLGLGAGYTPEDFACVGVGFDDRAQRFDEVVRIVRAAHTRETFTFHGDLHTLDDVAVQPRPVAPEGVPLHLGAWTPGGLRRAGRLGDGWITNALMALPTIAAAGETYRAAARAAGRTPHVTAIRFCWPYTSRDEALSHFGDTALAMARTLFDYGAIVDLPGVTSSDEITLDAFVADRFVFGTPDECVETLRRFRDDAGVDDFLTIFRYPTGPDQASVLEAMDLFGREVLPAL</sequence>
<dbReference type="PANTHER" id="PTHR30137">
    <property type="entry name" value="LUCIFERASE-LIKE MONOOXYGENASE"/>
    <property type="match status" value="1"/>
</dbReference>